<organism evidence="7 8">
    <name type="scientific">Pseudoduganella flava</name>
    <dbReference type="NCBI Taxonomy" id="871742"/>
    <lineage>
        <taxon>Bacteria</taxon>
        <taxon>Pseudomonadati</taxon>
        <taxon>Pseudomonadota</taxon>
        <taxon>Betaproteobacteria</taxon>
        <taxon>Burkholderiales</taxon>
        <taxon>Oxalobacteraceae</taxon>
        <taxon>Telluria group</taxon>
        <taxon>Pseudoduganella</taxon>
    </lineage>
</organism>
<keyword evidence="6" id="KW-0808">Transferase</keyword>
<evidence type="ECO:0000256" key="4">
    <source>
        <dbReference type="RuleBase" id="RU004508"/>
    </source>
</evidence>
<dbReference type="PANTHER" id="PTHR30244">
    <property type="entry name" value="TRANSAMINASE"/>
    <property type="match status" value="1"/>
</dbReference>
<dbReference type="GO" id="GO:0030170">
    <property type="term" value="F:pyridoxal phosphate binding"/>
    <property type="evidence" value="ECO:0007669"/>
    <property type="project" value="TreeGrafter"/>
</dbReference>
<evidence type="ECO:0000313" key="8">
    <source>
        <dbReference type="Proteomes" id="UP000315112"/>
    </source>
</evidence>
<dbReference type="InterPro" id="IPR015422">
    <property type="entry name" value="PyrdxlP-dep_Trfase_small"/>
</dbReference>
<keyword evidence="9" id="KW-1185">Reference proteome</keyword>
<protein>
    <submittedName>
        <fullName evidence="6">Aminotransferase class I/II-fold pyridoxal phosphate-dependent enzyme</fullName>
    </submittedName>
    <submittedName>
        <fullName evidence="7">dTDP-4-amino-4,6-dideoxygalactose transaminase</fullName>
    </submittedName>
</protein>
<keyword evidence="6" id="KW-0032">Aminotransferase</keyword>
<dbReference type="AlphaFoldDB" id="A0A562PNM0"/>
<keyword evidence="3 4" id="KW-0663">Pyridoxal phosphate</keyword>
<comment type="similarity">
    <text evidence="1 4">Belongs to the DegT/DnrJ/EryC1 family.</text>
</comment>
<reference evidence="7 8" key="1">
    <citation type="journal article" date="2015" name="Stand. Genomic Sci.">
        <title>Genomic Encyclopedia of Bacterial and Archaeal Type Strains, Phase III: the genomes of soil and plant-associated and newly described type strains.</title>
        <authorList>
            <person name="Whitman W.B."/>
            <person name="Woyke T."/>
            <person name="Klenk H.P."/>
            <person name="Zhou Y."/>
            <person name="Lilburn T.G."/>
            <person name="Beck B.J."/>
            <person name="De Vos P."/>
            <person name="Vandamme P."/>
            <person name="Eisen J.A."/>
            <person name="Garrity G."/>
            <person name="Hugenholtz P."/>
            <person name="Kyrpides N.C."/>
        </authorList>
    </citation>
    <scope>NUCLEOTIDE SEQUENCE [LARGE SCALE GENOMIC DNA]</scope>
    <source>
        <strain evidence="7 8">CGMCC 1.10685</strain>
    </source>
</reference>
<dbReference type="Proteomes" id="UP000437862">
    <property type="component" value="Chromosome"/>
</dbReference>
<dbReference type="InterPro" id="IPR000653">
    <property type="entry name" value="DegT/StrS_aminotransferase"/>
</dbReference>
<evidence type="ECO:0000256" key="3">
    <source>
        <dbReference type="PIRSR" id="PIRSR000390-2"/>
    </source>
</evidence>
<evidence type="ECO:0000256" key="2">
    <source>
        <dbReference type="PIRSR" id="PIRSR000390-1"/>
    </source>
</evidence>
<evidence type="ECO:0000313" key="6">
    <source>
        <dbReference type="EMBL" id="QGZ40571.1"/>
    </source>
</evidence>
<dbReference type="OrthoDB" id="9777744at2"/>
<dbReference type="PANTHER" id="PTHR30244:SF34">
    <property type="entry name" value="DTDP-4-AMINO-4,6-DIDEOXYGALACTOSE TRANSAMINASE"/>
    <property type="match status" value="1"/>
</dbReference>
<accession>A0A562PNM0</accession>
<dbReference type="GO" id="GO:0008483">
    <property type="term" value="F:transaminase activity"/>
    <property type="evidence" value="ECO:0007669"/>
    <property type="project" value="UniProtKB-KW"/>
</dbReference>
<dbReference type="SUPFAM" id="SSF53383">
    <property type="entry name" value="PLP-dependent transferases"/>
    <property type="match status" value="1"/>
</dbReference>
<gene>
    <name evidence="6" type="ORF">GO485_16905</name>
    <name evidence="7" type="ORF">IP92_03450</name>
</gene>
<evidence type="ECO:0000256" key="1">
    <source>
        <dbReference type="ARBA" id="ARBA00037999"/>
    </source>
</evidence>
<dbReference type="PIRSF" id="PIRSF000390">
    <property type="entry name" value="PLP_StrS"/>
    <property type="match status" value="1"/>
</dbReference>
<sequence>MGKISISDVKPPAAVPSPADYPRSRVPVAPALSLASFLRAGGPPAPSILDAGQVRFVTSGRVAIALALREMGVGPGDVVLVPSYHCASMIEPVVWAGATPLFYRIRPDTTVDLDDIAAKAAATPHVKALMATNYYGFHQPLPALRAFCDERGLYLLEDCAHSFLGEHAGKPLGSYGDYAIASSMKFFPVYEGGCLVSARHRLDGVALQSAGAGFETKVLLNSIENGFDYGRLPLLRALLALPMAAKNALWGVIKAHRHGAAPALAPGSSDGGFGFDPAWLTKRSSLYSRLMLRVVSRRRMGELRRRNWRRLYDALAALPGCRPLFATLPDGVYPWVFPLLCDEPHVLFRQLKQAGVPVIRFGEYLWPGVDATVCEHSVDLSRRVLQFPCHQELRDGEIDWMIAQVRASANGGVR</sequence>
<reference evidence="6 9" key="3">
    <citation type="submission" date="2019-12" db="EMBL/GenBank/DDBJ databases">
        <title>Draft Genome Sequences of Six Type Strains of the Genus Massilia.</title>
        <authorList>
            <person name="Miess H."/>
            <person name="Frediansyah A."/>
            <person name="Goeker M."/>
            <person name="Gross H."/>
        </authorList>
    </citation>
    <scope>NUCLEOTIDE SEQUENCE [LARGE SCALE GENOMIC DNA]</scope>
    <source>
        <strain evidence="6 9">DSM 26639</strain>
    </source>
</reference>
<feature type="region of interest" description="Disordered" evidence="5">
    <location>
        <begin position="1"/>
        <end position="22"/>
    </location>
</feature>
<evidence type="ECO:0000313" key="7">
    <source>
        <dbReference type="EMBL" id="TWI46017.1"/>
    </source>
</evidence>
<dbReference type="Gene3D" id="3.40.640.10">
    <property type="entry name" value="Type I PLP-dependent aspartate aminotransferase-like (Major domain)"/>
    <property type="match status" value="1"/>
</dbReference>
<evidence type="ECO:0000256" key="5">
    <source>
        <dbReference type="SAM" id="MobiDB-lite"/>
    </source>
</evidence>
<evidence type="ECO:0000313" key="9">
    <source>
        <dbReference type="Proteomes" id="UP000437862"/>
    </source>
</evidence>
<name>A0A562PNM0_9BURK</name>
<reference evidence="7" key="2">
    <citation type="submission" date="2019-07" db="EMBL/GenBank/DDBJ databases">
        <authorList>
            <person name="Whitman W."/>
            <person name="Huntemann M."/>
            <person name="Clum A."/>
            <person name="Pillay M."/>
            <person name="Palaniappan K."/>
            <person name="Varghese N."/>
            <person name="Mikhailova N."/>
            <person name="Stamatis D."/>
            <person name="Reddy T."/>
            <person name="Daum C."/>
            <person name="Shapiro N."/>
            <person name="Ivanova N."/>
            <person name="Kyrpides N."/>
            <person name="Woyke T."/>
        </authorList>
    </citation>
    <scope>NUCLEOTIDE SEQUENCE</scope>
    <source>
        <strain evidence="7">CGMCC 1.10685</strain>
    </source>
</reference>
<feature type="active site" description="Proton acceptor" evidence="2">
    <location>
        <position position="185"/>
    </location>
</feature>
<dbReference type="Gene3D" id="3.90.1150.10">
    <property type="entry name" value="Aspartate Aminotransferase, domain 1"/>
    <property type="match status" value="1"/>
</dbReference>
<dbReference type="RefSeq" id="WP_145877186.1">
    <property type="nucleotide sequence ID" value="NZ_CP046904.1"/>
</dbReference>
<dbReference type="GO" id="GO:0000271">
    <property type="term" value="P:polysaccharide biosynthetic process"/>
    <property type="evidence" value="ECO:0007669"/>
    <property type="project" value="TreeGrafter"/>
</dbReference>
<dbReference type="InterPro" id="IPR015424">
    <property type="entry name" value="PyrdxlP-dep_Trfase"/>
</dbReference>
<proteinExistence type="inferred from homology"/>
<dbReference type="Proteomes" id="UP000315112">
    <property type="component" value="Unassembled WGS sequence"/>
</dbReference>
<dbReference type="InterPro" id="IPR015421">
    <property type="entry name" value="PyrdxlP-dep_Trfase_major"/>
</dbReference>
<dbReference type="Pfam" id="PF01041">
    <property type="entry name" value="DegT_DnrJ_EryC1"/>
    <property type="match status" value="1"/>
</dbReference>
<feature type="modified residue" description="N6-(pyridoxal phosphate)lysine" evidence="3">
    <location>
        <position position="185"/>
    </location>
</feature>
<dbReference type="EMBL" id="CP046904">
    <property type="protein sequence ID" value="QGZ40571.1"/>
    <property type="molecule type" value="Genomic_DNA"/>
</dbReference>
<dbReference type="EMBL" id="VLKW01000006">
    <property type="protein sequence ID" value="TWI46017.1"/>
    <property type="molecule type" value="Genomic_DNA"/>
</dbReference>